<gene>
    <name evidence="1" type="ORF">V1H85_13265</name>
</gene>
<comment type="caution">
    <text evidence="1">The sequence shown here is derived from an EMBL/GenBank/DDBJ whole genome shotgun (WGS) entry which is preliminary data.</text>
</comment>
<accession>A0ABU7IKJ1</accession>
<evidence type="ECO:0000313" key="2">
    <source>
        <dbReference type="Proteomes" id="UP001343698"/>
    </source>
</evidence>
<reference evidence="1 2" key="1">
    <citation type="submission" date="2024-01" db="EMBL/GenBank/DDBJ databases">
        <title>Maribacter spp. originated from different algae showed divergent polysaccharides utilization ability.</title>
        <authorList>
            <person name="Wang H."/>
            <person name="Wu Y."/>
        </authorList>
    </citation>
    <scope>NUCLEOTIDE SEQUENCE [LARGE SCALE GENOMIC DNA]</scope>
    <source>
        <strain evidence="1 2">KPT27_14</strain>
    </source>
</reference>
<dbReference type="Gene3D" id="3.40.50.300">
    <property type="entry name" value="P-loop containing nucleotide triphosphate hydrolases"/>
    <property type="match status" value="1"/>
</dbReference>
<proteinExistence type="predicted"/>
<evidence type="ECO:0000313" key="1">
    <source>
        <dbReference type="EMBL" id="MEE1973425.1"/>
    </source>
</evidence>
<dbReference type="EMBL" id="JAZDDF010000006">
    <property type="protein sequence ID" value="MEE1973425.1"/>
    <property type="molecule type" value="Genomic_DNA"/>
</dbReference>
<dbReference type="RefSeq" id="WP_206513107.1">
    <property type="nucleotide sequence ID" value="NZ_JAZDDF010000006.1"/>
</dbReference>
<dbReference type="SUPFAM" id="SSF52540">
    <property type="entry name" value="P-loop containing nucleoside triphosphate hydrolases"/>
    <property type="match status" value="1"/>
</dbReference>
<name>A0ABU7IKJ1_9FLAO</name>
<protein>
    <submittedName>
        <fullName evidence="1">ATPase</fullName>
    </submittedName>
</protein>
<dbReference type="InterPro" id="IPR027417">
    <property type="entry name" value="P-loop_NTPase"/>
</dbReference>
<organism evidence="1 2">
    <name type="scientific">Maribacter flavus</name>
    <dbReference type="NCBI Taxonomy" id="1658664"/>
    <lineage>
        <taxon>Bacteria</taxon>
        <taxon>Pseudomonadati</taxon>
        <taxon>Bacteroidota</taxon>
        <taxon>Flavobacteriia</taxon>
        <taxon>Flavobacteriales</taxon>
        <taxon>Flavobacteriaceae</taxon>
        <taxon>Maribacter</taxon>
    </lineage>
</organism>
<dbReference type="Proteomes" id="UP001343698">
    <property type="component" value="Unassembled WGS sequence"/>
</dbReference>
<keyword evidence="2" id="KW-1185">Reference proteome</keyword>
<sequence length="220" mass="25620">MKLDHPHIITEGNLTYRLGELSGNSILYDFDKMLIYLEAKGKLMFGERFRIYKEDRGILLKLCNYIIKDYDSCKKDGIDPNKGLLLSGPVGCGKTSLMRLLKFLVPYQKPYSVIPSRNIVFGFNHIGFKVIEDYGNGQYFCFDDLGVEPTGRHYGKDCNVMGEILLSRYELFVNRQIKTHCTTNLNARELEERYGKRVRSRMRQMFNLVAFEKNSKDKRK</sequence>